<dbReference type="EMBL" id="BQNB010017995">
    <property type="protein sequence ID" value="GJT69520.1"/>
    <property type="molecule type" value="Genomic_DNA"/>
</dbReference>
<evidence type="ECO:0000259" key="2">
    <source>
        <dbReference type="Pfam" id="PF26130"/>
    </source>
</evidence>
<evidence type="ECO:0000313" key="3">
    <source>
        <dbReference type="EMBL" id="GJT69520.1"/>
    </source>
</evidence>
<proteinExistence type="predicted"/>
<dbReference type="InterPro" id="IPR058594">
    <property type="entry name" value="PB1-like_dom_pln"/>
</dbReference>
<protein>
    <recommendedName>
        <fullName evidence="2">PB1-like domain-containing protein</fullName>
    </recommendedName>
</protein>
<name>A0ABQ5G1Z2_9ASTR</name>
<feature type="region of interest" description="Disordered" evidence="1">
    <location>
        <begin position="253"/>
        <end position="279"/>
    </location>
</feature>
<feature type="domain" description="PB1-like" evidence="2">
    <location>
        <begin position="3"/>
        <end position="99"/>
    </location>
</feature>
<evidence type="ECO:0000313" key="4">
    <source>
        <dbReference type="Proteomes" id="UP001151760"/>
    </source>
</evidence>
<reference evidence="3" key="1">
    <citation type="journal article" date="2022" name="Int. J. Mol. Sci.">
        <title>Draft Genome of Tanacetum Coccineum: Genomic Comparison of Closely Related Tanacetum-Family Plants.</title>
        <authorList>
            <person name="Yamashiro T."/>
            <person name="Shiraishi A."/>
            <person name="Nakayama K."/>
            <person name="Satake H."/>
        </authorList>
    </citation>
    <scope>NUCLEOTIDE SEQUENCE</scope>
</reference>
<accession>A0ABQ5G1Z2</accession>
<keyword evidence="4" id="KW-1185">Reference proteome</keyword>
<comment type="caution">
    <text evidence="3">The sequence shown here is derived from an EMBL/GenBank/DDBJ whole genome shotgun (WGS) entry which is preliminary data.</text>
</comment>
<dbReference type="Pfam" id="PF26130">
    <property type="entry name" value="PB1-like"/>
    <property type="match status" value="1"/>
</dbReference>
<organism evidence="3 4">
    <name type="scientific">Tanacetum coccineum</name>
    <dbReference type="NCBI Taxonomy" id="301880"/>
    <lineage>
        <taxon>Eukaryota</taxon>
        <taxon>Viridiplantae</taxon>
        <taxon>Streptophyta</taxon>
        <taxon>Embryophyta</taxon>
        <taxon>Tracheophyta</taxon>
        <taxon>Spermatophyta</taxon>
        <taxon>Magnoliopsida</taxon>
        <taxon>eudicotyledons</taxon>
        <taxon>Gunneridae</taxon>
        <taxon>Pentapetalae</taxon>
        <taxon>asterids</taxon>
        <taxon>campanulids</taxon>
        <taxon>Asterales</taxon>
        <taxon>Asteraceae</taxon>
        <taxon>Asteroideae</taxon>
        <taxon>Anthemideae</taxon>
        <taxon>Anthemidinae</taxon>
        <taxon>Tanacetum</taxon>
    </lineage>
</organism>
<sequence length="296" mass="33881">MRRFTTTLHHNGVFIQNPLKYVHGETYVIKDINFEGMSVNELREIIDRFVNGSSKTYYYAKPGTTLVRGITEIKSEFDIDNFITLGYQNGFKIDLYAEHHGYNVMAMVRDDNFPMPNAPLVEDHASLDEEECVTIPDFVDVQDDQNPPLEGTYVEEGDSKRDIVDMKYKVKSGISYPTFNPATPWNEQKPILGMKYENPLQLKQSLANYGVANGFQIWYMRNDFRCLLVYCRRDIVIGRCASKRKLKGVRVMYTGPSKNGKTPSKGKGKGITDNEKTPIKGKGKLMKVRHLVREKA</sequence>
<gene>
    <name evidence="3" type="ORF">Tco_1028806</name>
</gene>
<evidence type="ECO:0000256" key="1">
    <source>
        <dbReference type="SAM" id="MobiDB-lite"/>
    </source>
</evidence>
<dbReference type="Proteomes" id="UP001151760">
    <property type="component" value="Unassembled WGS sequence"/>
</dbReference>
<reference evidence="3" key="2">
    <citation type="submission" date="2022-01" db="EMBL/GenBank/DDBJ databases">
        <authorList>
            <person name="Yamashiro T."/>
            <person name="Shiraishi A."/>
            <person name="Satake H."/>
            <person name="Nakayama K."/>
        </authorList>
    </citation>
    <scope>NUCLEOTIDE SEQUENCE</scope>
</reference>